<dbReference type="PANTHER" id="PTHR43791:SF47">
    <property type="entry name" value="MAJOR FACILITATOR SUPERFAMILY (MFS) PROFILE DOMAIN-CONTAINING PROTEIN-RELATED"/>
    <property type="match status" value="1"/>
</dbReference>
<sequence>MSAHQDKDKPSVAHNEDSEPGQIGSDFTEEEIKRIHRRIDLRLLPALGLMYGISLMDRTNVSHAAIAGMFDDLDLNTGYGYSTITLIFFVSCIVFQPTITILCRKIGPKIFLSAACLAWGVVLIGFGFVHDRKAMVGLRVIVGVFKAGFFPGAVYLLSTWYTRCQEAEKPSPLFLQVDEAKVVLQRLDADRGVTKLEPFSLAAFLKPANEIEIWAFAFLFFVAEAQCLGSPPYIFAAIVMFTGSWAGDRYKKRALILFINCAIGITGLPIMAFHPDPKVKYFGIFIAVAGANANSPAIMSYQASNIRGQWKRAFCSALLTIFGGIGGIAGSLVFRSQDSPHYRPGMIACLVTVSALQAPE</sequence>
<gene>
    <name evidence="8" type="ORF">CCHLO57077_00016730</name>
</gene>
<evidence type="ECO:0000313" key="8">
    <source>
        <dbReference type="EMBL" id="CAI6101051.1"/>
    </source>
</evidence>
<dbReference type="InterPro" id="IPR036259">
    <property type="entry name" value="MFS_trans_sf"/>
</dbReference>
<dbReference type="EMBL" id="CABFNP030001359">
    <property type="protein sequence ID" value="CAI6101051.1"/>
    <property type="molecule type" value="Genomic_DNA"/>
</dbReference>
<feature type="transmembrane region" description="Helical" evidence="7">
    <location>
        <begin position="313"/>
        <end position="334"/>
    </location>
</feature>
<dbReference type="GO" id="GO:0016020">
    <property type="term" value="C:membrane"/>
    <property type="evidence" value="ECO:0007669"/>
    <property type="project" value="UniProtKB-SubCell"/>
</dbReference>
<keyword evidence="3 7" id="KW-0812">Transmembrane</keyword>
<proteinExistence type="predicted"/>
<reference evidence="8" key="1">
    <citation type="submission" date="2023-01" db="EMBL/GenBank/DDBJ databases">
        <authorList>
            <person name="Piombo E."/>
        </authorList>
    </citation>
    <scope>NUCLEOTIDE SEQUENCE</scope>
</reference>
<feature type="compositionally biased region" description="Basic and acidic residues" evidence="6">
    <location>
        <begin position="1"/>
        <end position="17"/>
    </location>
</feature>
<evidence type="ECO:0000256" key="7">
    <source>
        <dbReference type="SAM" id="Phobius"/>
    </source>
</evidence>
<feature type="transmembrane region" description="Helical" evidence="7">
    <location>
        <begin position="110"/>
        <end position="129"/>
    </location>
</feature>
<comment type="subcellular location">
    <subcellularLocation>
        <location evidence="1">Membrane</location>
        <topology evidence="1">Multi-pass membrane protein</topology>
    </subcellularLocation>
</comment>
<feature type="non-terminal residue" evidence="8">
    <location>
        <position position="360"/>
    </location>
</feature>
<feature type="region of interest" description="Disordered" evidence="6">
    <location>
        <begin position="1"/>
        <end position="26"/>
    </location>
</feature>
<evidence type="ECO:0000256" key="4">
    <source>
        <dbReference type="ARBA" id="ARBA00022989"/>
    </source>
</evidence>
<keyword evidence="5 7" id="KW-0472">Membrane</keyword>
<protein>
    <submittedName>
        <fullName evidence="8">Uncharacterized protein</fullName>
    </submittedName>
</protein>
<feature type="transmembrane region" description="Helical" evidence="7">
    <location>
        <begin position="79"/>
        <end position="103"/>
    </location>
</feature>
<dbReference type="InterPro" id="IPR011701">
    <property type="entry name" value="MFS"/>
</dbReference>
<dbReference type="GO" id="GO:0022857">
    <property type="term" value="F:transmembrane transporter activity"/>
    <property type="evidence" value="ECO:0007669"/>
    <property type="project" value="InterPro"/>
</dbReference>
<evidence type="ECO:0000256" key="1">
    <source>
        <dbReference type="ARBA" id="ARBA00004141"/>
    </source>
</evidence>
<dbReference type="Gene3D" id="1.20.1250.20">
    <property type="entry name" value="MFS general substrate transporter like domains"/>
    <property type="match status" value="2"/>
</dbReference>
<dbReference type="AlphaFoldDB" id="A0AA35VDZ8"/>
<feature type="transmembrane region" description="Helical" evidence="7">
    <location>
        <begin position="254"/>
        <end position="275"/>
    </location>
</feature>
<comment type="caution">
    <text evidence="8">The sequence shown here is derived from an EMBL/GenBank/DDBJ whole genome shotgun (WGS) entry which is preliminary data.</text>
</comment>
<evidence type="ECO:0000256" key="2">
    <source>
        <dbReference type="ARBA" id="ARBA00022448"/>
    </source>
</evidence>
<feature type="transmembrane region" description="Helical" evidence="7">
    <location>
        <begin position="281"/>
        <end position="301"/>
    </location>
</feature>
<keyword evidence="2" id="KW-0813">Transport</keyword>
<dbReference type="SUPFAM" id="SSF103473">
    <property type="entry name" value="MFS general substrate transporter"/>
    <property type="match status" value="1"/>
</dbReference>
<dbReference type="Pfam" id="PF07690">
    <property type="entry name" value="MFS_1"/>
    <property type="match status" value="1"/>
</dbReference>
<evidence type="ECO:0000256" key="5">
    <source>
        <dbReference type="ARBA" id="ARBA00023136"/>
    </source>
</evidence>
<feature type="transmembrane region" description="Helical" evidence="7">
    <location>
        <begin position="213"/>
        <end position="242"/>
    </location>
</feature>
<dbReference type="Proteomes" id="UP001160390">
    <property type="component" value="Unassembled WGS sequence"/>
</dbReference>
<keyword evidence="4 7" id="KW-1133">Transmembrane helix</keyword>
<evidence type="ECO:0000313" key="9">
    <source>
        <dbReference type="Proteomes" id="UP001160390"/>
    </source>
</evidence>
<name>A0AA35VDZ8_9HYPO</name>
<evidence type="ECO:0000256" key="3">
    <source>
        <dbReference type="ARBA" id="ARBA00022692"/>
    </source>
</evidence>
<keyword evidence="9" id="KW-1185">Reference proteome</keyword>
<evidence type="ECO:0000256" key="6">
    <source>
        <dbReference type="SAM" id="MobiDB-lite"/>
    </source>
</evidence>
<dbReference type="PANTHER" id="PTHR43791">
    <property type="entry name" value="PERMEASE-RELATED"/>
    <property type="match status" value="1"/>
</dbReference>
<accession>A0AA35VDZ8</accession>
<organism evidence="8 9">
    <name type="scientific">Clonostachys chloroleuca</name>
    <dbReference type="NCBI Taxonomy" id="1926264"/>
    <lineage>
        <taxon>Eukaryota</taxon>
        <taxon>Fungi</taxon>
        <taxon>Dikarya</taxon>
        <taxon>Ascomycota</taxon>
        <taxon>Pezizomycotina</taxon>
        <taxon>Sordariomycetes</taxon>
        <taxon>Hypocreomycetidae</taxon>
        <taxon>Hypocreales</taxon>
        <taxon>Bionectriaceae</taxon>
        <taxon>Clonostachys</taxon>
    </lineage>
</organism>